<sequence length="370" mass="39447">MKIAHIVTYVSDDGAFGGPLTVAIGQAKELARRGHSVDIIAGWDGIAELAIPGVTVRLFPTRRVLPSGFSGLVSPALQSHVRRSLTTYDVVHIHLSRDLITVPVALAALRRSRRVILQTHGMVMPDSRLQARVLDAVAIRRVLHRASAVLYLTQREQQGVFTVSGGQAKLAGITNGIAALGPNTPSPISNLSNDVLFLARLHPRKRVMAFAEMARLMIGLGSSAHFSIVGPDEGDLAELSKFIAEHKLDSRLSYEGAIPPGAGAARLGQSSVYVLPSRGEVFPMTVLEALSVGTPVVIGNDCGIAPELQSRGAALVTDGSPKELSEAVSKILSEGELARDLIANGRRAVDEYFSISAVVDQLEALYNPQR</sequence>
<protein>
    <submittedName>
        <fullName evidence="5">Glycosyltransferase</fullName>
        <ecNumber evidence="5">2.4.-.-</ecNumber>
    </submittedName>
</protein>
<dbReference type="GO" id="GO:0016757">
    <property type="term" value="F:glycosyltransferase activity"/>
    <property type="evidence" value="ECO:0007669"/>
    <property type="project" value="UniProtKB-KW"/>
</dbReference>
<reference evidence="5" key="1">
    <citation type="submission" date="2022-03" db="EMBL/GenBank/DDBJ databases">
        <title>Cryobacterium sp. nov. strain ZS14-85, isolated from Antarctic soil.</title>
        <authorList>
            <person name="Li J."/>
            <person name="Niu G."/>
        </authorList>
    </citation>
    <scope>NUCLEOTIDE SEQUENCE</scope>
    <source>
        <strain evidence="5">ZS14-85</strain>
    </source>
</reference>
<dbReference type="InterPro" id="IPR001296">
    <property type="entry name" value="Glyco_trans_1"/>
</dbReference>
<dbReference type="PANTHER" id="PTHR12526">
    <property type="entry name" value="GLYCOSYLTRANSFERASE"/>
    <property type="match status" value="1"/>
</dbReference>
<feature type="domain" description="Glycosyltransferase subfamily 4-like N-terminal" evidence="4">
    <location>
        <begin position="17"/>
        <end position="171"/>
    </location>
</feature>
<accession>A0AA41QUZ3</accession>
<dbReference type="InterPro" id="IPR028098">
    <property type="entry name" value="Glyco_trans_4-like_N"/>
</dbReference>
<gene>
    <name evidence="5" type="ORF">MQH31_10520</name>
</gene>
<evidence type="ECO:0000313" key="5">
    <source>
        <dbReference type="EMBL" id="MCI4658240.1"/>
    </source>
</evidence>
<proteinExistence type="predicted"/>
<organism evidence="5 6">
    <name type="scientific">Cryobacterium zhongshanensis</name>
    <dbReference type="NCBI Taxonomy" id="2928153"/>
    <lineage>
        <taxon>Bacteria</taxon>
        <taxon>Bacillati</taxon>
        <taxon>Actinomycetota</taxon>
        <taxon>Actinomycetes</taxon>
        <taxon>Micrococcales</taxon>
        <taxon>Microbacteriaceae</taxon>
        <taxon>Cryobacterium</taxon>
    </lineage>
</organism>
<evidence type="ECO:0000259" key="3">
    <source>
        <dbReference type="Pfam" id="PF00534"/>
    </source>
</evidence>
<evidence type="ECO:0000256" key="2">
    <source>
        <dbReference type="ARBA" id="ARBA00022679"/>
    </source>
</evidence>
<dbReference type="AlphaFoldDB" id="A0AA41QUZ3"/>
<keyword evidence="2 5" id="KW-0808">Transferase</keyword>
<dbReference type="EMBL" id="JALGAR010000002">
    <property type="protein sequence ID" value="MCI4658240.1"/>
    <property type="molecule type" value="Genomic_DNA"/>
</dbReference>
<dbReference type="Pfam" id="PF00534">
    <property type="entry name" value="Glycos_transf_1"/>
    <property type="match status" value="1"/>
</dbReference>
<name>A0AA41QUZ3_9MICO</name>
<keyword evidence="6" id="KW-1185">Reference proteome</keyword>
<evidence type="ECO:0000313" key="6">
    <source>
        <dbReference type="Proteomes" id="UP001165341"/>
    </source>
</evidence>
<keyword evidence="1 5" id="KW-0328">Glycosyltransferase</keyword>
<evidence type="ECO:0000259" key="4">
    <source>
        <dbReference type="Pfam" id="PF13579"/>
    </source>
</evidence>
<dbReference type="EC" id="2.4.-.-" evidence="5"/>
<comment type="caution">
    <text evidence="5">The sequence shown here is derived from an EMBL/GenBank/DDBJ whole genome shotgun (WGS) entry which is preliminary data.</text>
</comment>
<dbReference type="Proteomes" id="UP001165341">
    <property type="component" value="Unassembled WGS sequence"/>
</dbReference>
<evidence type="ECO:0000256" key="1">
    <source>
        <dbReference type="ARBA" id="ARBA00022676"/>
    </source>
</evidence>
<dbReference type="Gene3D" id="3.40.50.2000">
    <property type="entry name" value="Glycogen Phosphorylase B"/>
    <property type="match status" value="2"/>
</dbReference>
<feature type="domain" description="Glycosyl transferase family 1" evidence="3">
    <location>
        <begin position="192"/>
        <end position="347"/>
    </location>
</feature>
<dbReference type="Pfam" id="PF13579">
    <property type="entry name" value="Glyco_trans_4_4"/>
    <property type="match status" value="1"/>
</dbReference>
<dbReference type="SUPFAM" id="SSF53756">
    <property type="entry name" value="UDP-Glycosyltransferase/glycogen phosphorylase"/>
    <property type="match status" value="1"/>
</dbReference>